<proteinExistence type="predicted"/>
<evidence type="ECO:0000313" key="2">
    <source>
        <dbReference type="Proteomes" id="UP000034738"/>
    </source>
</evidence>
<evidence type="ECO:0000313" key="1">
    <source>
        <dbReference type="EMBL" id="KKQ73406.1"/>
    </source>
</evidence>
<organism evidence="1 2">
    <name type="scientific">Candidatus Woesebacteria bacterium GW2011_GWB1_38_5</name>
    <dbReference type="NCBI Taxonomy" id="1618568"/>
    <lineage>
        <taxon>Bacteria</taxon>
        <taxon>Candidatus Woeseibacteriota</taxon>
    </lineage>
</organism>
<dbReference type="EMBL" id="LBUY01000057">
    <property type="protein sequence ID" value="KKQ73406.1"/>
    <property type="molecule type" value="Genomic_DNA"/>
</dbReference>
<sequence>MPKPIDKEPTAADPNCDVKVEFSNTEGTISGTMPCPFIDKSDPDHPKSVCIVDFLKYEGYRVTIARGTCPKAVGARGSDAEAMMN</sequence>
<dbReference type="Proteomes" id="UP000034738">
    <property type="component" value="Unassembled WGS sequence"/>
</dbReference>
<dbReference type="AlphaFoldDB" id="A0A0G0N8E7"/>
<reference evidence="1 2" key="1">
    <citation type="journal article" date="2015" name="Nature">
        <title>rRNA introns, odd ribosomes, and small enigmatic genomes across a large radiation of phyla.</title>
        <authorList>
            <person name="Brown C.T."/>
            <person name="Hug L.A."/>
            <person name="Thomas B.C."/>
            <person name="Sharon I."/>
            <person name="Castelle C.J."/>
            <person name="Singh A."/>
            <person name="Wilkins M.J."/>
            <person name="Williams K.H."/>
            <person name="Banfield J.F."/>
        </authorList>
    </citation>
    <scope>NUCLEOTIDE SEQUENCE [LARGE SCALE GENOMIC DNA]</scope>
</reference>
<gene>
    <name evidence="1" type="ORF">US95_C0057G0002</name>
</gene>
<protein>
    <submittedName>
        <fullName evidence="1">Uncharacterized protein</fullName>
    </submittedName>
</protein>
<accession>A0A0G0N8E7</accession>
<comment type="caution">
    <text evidence="1">The sequence shown here is derived from an EMBL/GenBank/DDBJ whole genome shotgun (WGS) entry which is preliminary data.</text>
</comment>
<name>A0A0G0N8E7_9BACT</name>